<protein>
    <recommendedName>
        <fullName evidence="2">Altered inheritance of mitochondria protein 32</fullName>
    </recommendedName>
</protein>
<accession>A0A5N6KZN9</accession>
<dbReference type="Proteomes" id="UP000327013">
    <property type="component" value="Unassembled WGS sequence"/>
</dbReference>
<dbReference type="PANTHER" id="PTHR31902">
    <property type="entry name" value="ACTIN PATCHES DISTAL PROTEIN 1"/>
    <property type="match status" value="1"/>
</dbReference>
<dbReference type="OrthoDB" id="10253744at2759"/>
<proteinExistence type="inferred from homology"/>
<reference evidence="3 4" key="1">
    <citation type="submission" date="2019-06" db="EMBL/GenBank/DDBJ databases">
        <title>A chromosomal-level reference genome of Carpinus fangiana (Coryloideae, Betulaceae).</title>
        <authorList>
            <person name="Yang X."/>
            <person name="Wang Z."/>
            <person name="Zhang L."/>
            <person name="Hao G."/>
            <person name="Liu J."/>
            <person name="Yang Y."/>
        </authorList>
    </citation>
    <scope>NUCLEOTIDE SEQUENCE [LARGE SCALE GENOMIC DNA]</scope>
    <source>
        <strain evidence="3">Cfa_2016G</strain>
        <tissue evidence="3">Leaf</tissue>
    </source>
</reference>
<dbReference type="Gene3D" id="3.40.30.10">
    <property type="entry name" value="Glutaredoxin"/>
    <property type="match status" value="1"/>
</dbReference>
<dbReference type="InterPro" id="IPR036249">
    <property type="entry name" value="Thioredoxin-like_sf"/>
</dbReference>
<keyword evidence="4" id="KW-1185">Reference proteome</keyword>
<dbReference type="AlphaFoldDB" id="A0A5N6KZN9"/>
<dbReference type="InterPro" id="IPR009737">
    <property type="entry name" value="Aim32/Apd1-like"/>
</dbReference>
<evidence type="ECO:0000313" key="3">
    <source>
        <dbReference type="EMBL" id="KAB8416324.1"/>
    </source>
</evidence>
<comment type="similarity">
    <text evidence="1">Belongs to the AIM32 family.</text>
</comment>
<dbReference type="PANTHER" id="PTHR31902:SF7">
    <property type="entry name" value="ALTERED INHERITANCE OF MITOCHONDRIA PROTEIN 32"/>
    <property type="match status" value="1"/>
</dbReference>
<dbReference type="CDD" id="cd03062">
    <property type="entry name" value="TRX_Fd_Sucrase"/>
    <property type="match status" value="1"/>
</dbReference>
<gene>
    <name evidence="3" type="ORF">FH972_024844</name>
</gene>
<evidence type="ECO:0000256" key="1">
    <source>
        <dbReference type="ARBA" id="ARBA00038208"/>
    </source>
</evidence>
<evidence type="ECO:0000256" key="2">
    <source>
        <dbReference type="ARBA" id="ARBA00040895"/>
    </source>
</evidence>
<comment type="caution">
    <text evidence="3">The sequence shown here is derived from an EMBL/GenBank/DDBJ whole genome shotgun (WGS) entry which is preliminary data.</text>
</comment>
<dbReference type="EMBL" id="VIBQ01000031">
    <property type="protein sequence ID" value="KAB8416324.1"/>
    <property type="molecule type" value="Genomic_DNA"/>
</dbReference>
<name>A0A5N6KZN9_9ROSI</name>
<evidence type="ECO:0000313" key="4">
    <source>
        <dbReference type="Proteomes" id="UP000327013"/>
    </source>
</evidence>
<dbReference type="SUPFAM" id="SSF52833">
    <property type="entry name" value="Thioredoxin-like"/>
    <property type="match status" value="1"/>
</dbReference>
<organism evidence="3 4">
    <name type="scientific">Carpinus fangiana</name>
    <dbReference type="NCBI Taxonomy" id="176857"/>
    <lineage>
        <taxon>Eukaryota</taxon>
        <taxon>Viridiplantae</taxon>
        <taxon>Streptophyta</taxon>
        <taxon>Embryophyta</taxon>
        <taxon>Tracheophyta</taxon>
        <taxon>Spermatophyta</taxon>
        <taxon>Magnoliopsida</taxon>
        <taxon>eudicotyledons</taxon>
        <taxon>Gunneridae</taxon>
        <taxon>Pentapetalae</taxon>
        <taxon>rosids</taxon>
        <taxon>fabids</taxon>
        <taxon>Fagales</taxon>
        <taxon>Betulaceae</taxon>
        <taxon>Carpinus</taxon>
    </lineage>
</organism>
<sequence>MIIAYGVLRRQAPRVWPSKMELRWHTSSSLQLAPSHIPQTIATCPEPTCSCAPTPAFPSGVDPIDTKSQLAGTVAIHNRLVVVGTGPNNSGQNWPSKIEKGATGTGSEVIKQLKTSMGVRGQYFNEWWNAMVVASSFGGGVDNMQTQKRVGQLKEEQPSTTAIIFPQGIRTSPLSPSEVEELLQSHILPTEAELKASLGRRQLPDDDLAKLPKQNTSTTKTLHADPISSIVVFICGHGQRDARCGILGPILKTEFEQKLVQLGVIVTEEPLVAGENSETPVTATVGFISHIGGHKFAGNVVIFVPRNLIGNDLAGKTIWYGRVEPRHVEGIVKTIKEGKVIKELLRGGMDENGMMLRNSDFLVDL</sequence>
<dbReference type="Pfam" id="PF06999">
    <property type="entry name" value="Suc_Fer-like"/>
    <property type="match status" value="1"/>
</dbReference>